<dbReference type="RefSeq" id="WP_179260079.1">
    <property type="nucleotide sequence ID" value="NZ_CP058601.1"/>
</dbReference>
<reference evidence="1 2" key="1">
    <citation type="submission" date="2020-07" db="EMBL/GenBank/DDBJ databases">
        <authorList>
            <person name="Cui H."/>
        </authorList>
    </citation>
    <scope>NUCLEOTIDE SEQUENCE [LARGE SCALE GENOMIC DNA]</scope>
    <source>
        <strain evidence="1 2">YPL8</strain>
    </source>
</reference>
<dbReference type="Proteomes" id="UP000509241">
    <property type="component" value="Chromosome"/>
</dbReference>
<sequence>MQRRKFLVCSCAAAGTVAGSTVGSAGGGSGDLTVEVIRHGSVRPTDDALRYVIDGVELFAETWTDSTPGTVTVRTETETVADFDISASYAETLDAIEDDDALRSDRRPETVSLFVLEDGAATAGAMRAYAGNDGRTYAEPGAYGYVNTELVGLFGLPVGMPHGLVRNFAAHECGHAVLGWADIPYYPADATEGDPSPGLRAHSCGAQDHPVPGGWFARHGITPMATGYSARESRNTPRDHKFATETDGLDTYADPVDESWSYFAMDYVPAFSRTARAAMGEHHRQFLS</sequence>
<organism evidence="1 2">
    <name type="scientific">Natrinema halophilum</name>
    <dbReference type="NCBI Taxonomy" id="1699371"/>
    <lineage>
        <taxon>Archaea</taxon>
        <taxon>Methanobacteriati</taxon>
        <taxon>Methanobacteriota</taxon>
        <taxon>Stenosarchaea group</taxon>
        <taxon>Halobacteria</taxon>
        <taxon>Halobacteriales</taxon>
        <taxon>Natrialbaceae</taxon>
        <taxon>Natrinema</taxon>
    </lineage>
</organism>
<accession>A0A7D5KZ26</accession>
<dbReference type="KEGG" id="haly:HYG82_05490"/>
<protein>
    <recommendedName>
        <fullName evidence="3">Metalloprotease</fullName>
    </recommendedName>
</protein>
<evidence type="ECO:0008006" key="3">
    <source>
        <dbReference type="Google" id="ProtNLM"/>
    </source>
</evidence>
<dbReference type="GeneID" id="56032723"/>
<keyword evidence="2" id="KW-1185">Reference proteome</keyword>
<name>A0A7D5KZ26_9EURY</name>
<evidence type="ECO:0000313" key="2">
    <source>
        <dbReference type="Proteomes" id="UP000509241"/>
    </source>
</evidence>
<evidence type="ECO:0000313" key="1">
    <source>
        <dbReference type="EMBL" id="QLG48340.1"/>
    </source>
</evidence>
<dbReference type="OrthoDB" id="186911at2157"/>
<dbReference type="AlphaFoldDB" id="A0A7D5KZ26"/>
<gene>
    <name evidence="1" type="ORF">HYG82_05490</name>
</gene>
<dbReference type="EMBL" id="CP058601">
    <property type="protein sequence ID" value="QLG48340.1"/>
    <property type="molecule type" value="Genomic_DNA"/>
</dbReference>
<proteinExistence type="predicted"/>